<keyword evidence="4" id="KW-0804">Transcription</keyword>
<evidence type="ECO:0000259" key="7">
    <source>
        <dbReference type="PROSITE" id="PS51032"/>
    </source>
</evidence>
<dbReference type="Proteomes" id="UP001153076">
    <property type="component" value="Unassembled WGS sequence"/>
</dbReference>
<dbReference type="InterPro" id="IPR016177">
    <property type="entry name" value="DNA-bd_dom_sf"/>
</dbReference>
<dbReference type="InterPro" id="IPR044808">
    <property type="entry name" value="ERF_plant"/>
</dbReference>
<reference evidence="8" key="1">
    <citation type="submission" date="2022-04" db="EMBL/GenBank/DDBJ databases">
        <title>Carnegiea gigantea Genome sequencing and assembly v2.</title>
        <authorList>
            <person name="Copetti D."/>
            <person name="Sanderson M.J."/>
            <person name="Burquez A."/>
            <person name="Wojciechowski M.F."/>
        </authorList>
    </citation>
    <scope>NUCLEOTIDE SEQUENCE</scope>
    <source>
        <strain evidence="8">SGP5-SGP5p</strain>
        <tissue evidence="8">Aerial part</tissue>
    </source>
</reference>
<organism evidence="8 9">
    <name type="scientific">Carnegiea gigantea</name>
    <dbReference type="NCBI Taxonomy" id="171969"/>
    <lineage>
        <taxon>Eukaryota</taxon>
        <taxon>Viridiplantae</taxon>
        <taxon>Streptophyta</taxon>
        <taxon>Embryophyta</taxon>
        <taxon>Tracheophyta</taxon>
        <taxon>Spermatophyta</taxon>
        <taxon>Magnoliopsida</taxon>
        <taxon>eudicotyledons</taxon>
        <taxon>Gunneridae</taxon>
        <taxon>Pentapetalae</taxon>
        <taxon>Caryophyllales</taxon>
        <taxon>Cactineae</taxon>
        <taxon>Cactaceae</taxon>
        <taxon>Cactoideae</taxon>
        <taxon>Echinocereeae</taxon>
        <taxon>Carnegiea</taxon>
    </lineage>
</organism>
<dbReference type="Gene3D" id="3.30.730.10">
    <property type="entry name" value="AP2/ERF domain"/>
    <property type="match status" value="1"/>
</dbReference>
<dbReference type="SUPFAM" id="SSF54171">
    <property type="entry name" value="DNA-binding domain"/>
    <property type="match status" value="1"/>
</dbReference>
<dbReference type="InterPro" id="IPR001471">
    <property type="entry name" value="AP2/ERF_dom"/>
</dbReference>
<comment type="subcellular location">
    <subcellularLocation>
        <location evidence="1">Nucleus</location>
    </subcellularLocation>
</comment>
<evidence type="ECO:0000256" key="1">
    <source>
        <dbReference type="ARBA" id="ARBA00004123"/>
    </source>
</evidence>
<keyword evidence="3" id="KW-0238">DNA-binding</keyword>
<dbReference type="PROSITE" id="PS51032">
    <property type="entry name" value="AP2_ERF"/>
    <property type="match status" value="1"/>
</dbReference>
<dbReference type="FunFam" id="3.30.730.10:FF:000001">
    <property type="entry name" value="Ethylene-responsive transcription factor 2"/>
    <property type="match status" value="1"/>
</dbReference>
<proteinExistence type="predicted"/>
<evidence type="ECO:0000256" key="2">
    <source>
        <dbReference type="ARBA" id="ARBA00023015"/>
    </source>
</evidence>
<dbReference type="EMBL" id="JAKOGI010000500">
    <property type="protein sequence ID" value="KAJ8434080.1"/>
    <property type="molecule type" value="Genomic_DNA"/>
</dbReference>
<name>A0A9Q1K076_9CARY</name>
<dbReference type="GO" id="GO:0003700">
    <property type="term" value="F:DNA-binding transcription factor activity"/>
    <property type="evidence" value="ECO:0007669"/>
    <property type="project" value="InterPro"/>
</dbReference>
<evidence type="ECO:0000313" key="9">
    <source>
        <dbReference type="Proteomes" id="UP001153076"/>
    </source>
</evidence>
<dbReference type="OrthoDB" id="1925932at2759"/>
<feature type="domain" description="AP2/ERF" evidence="7">
    <location>
        <begin position="74"/>
        <end position="131"/>
    </location>
</feature>
<sequence length="266" mass="29775">MNKMFYSSARSEYDMSAMVSALAQVINGNNSNPSQPEMLLFHAKDHPQGGPPFNSQPQIHQPAYAQGNIRRRKNYRGVRQRPWGKWAAEIRDPKKAARVWLGTFATAEAAALAYDEAALRFKGNKAKLNFPERVQGNLSDSCSYSPAPSQRQELSTRVPNHRLMHLPDNNNNIMASAQLHYHPEQSYSPWEVSSFACYPCFDAQQYVNLSNINCGLNSGPISTFNISESSTSSTGDQRFSSQSSSSVQTENVNRNSHHHVDDHDNI</sequence>
<dbReference type="GO" id="GO:0003677">
    <property type="term" value="F:DNA binding"/>
    <property type="evidence" value="ECO:0007669"/>
    <property type="project" value="UniProtKB-KW"/>
</dbReference>
<evidence type="ECO:0000256" key="4">
    <source>
        <dbReference type="ARBA" id="ARBA00023163"/>
    </source>
</evidence>
<feature type="compositionally biased region" description="Low complexity" evidence="6">
    <location>
        <begin position="227"/>
        <end position="248"/>
    </location>
</feature>
<keyword evidence="5" id="KW-0539">Nucleus</keyword>
<accession>A0A9Q1K076</accession>
<dbReference type="Pfam" id="PF00847">
    <property type="entry name" value="AP2"/>
    <property type="match status" value="1"/>
</dbReference>
<evidence type="ECO:0000256" key="5">
    <source>
        <dbReference type="ARBA" id="ARBA00023242"/>
    </source>
</evidence>
<dbReference type="CDD" id="cd00018">
    <property type="entry name" value="AP2"/>
    <property type="match status" value="1"/>
</dbReference>
<protein>
    <recommendedName>
        <fullName evidence="7">AP2/ERF domain-containing protein</fullName>
    </recommendedName>
</protein>
<evidence type="ECO:0000313" key="8">
    <source>
        <dbReference type="EMBL" id="KAJ8434080.1"/>
    </source>
</evidence>
<evidence type="ECO:0000256" key="6">
    <source>
        <dbReference type="SAM" id="MobiDB-lite"/>
    </source>
</evidence>
<dbReference type="PANTHER" id="PTHR31190:SF468">
    <property type="entry name" value="AP2 DOMAIN CLASS TRANSCRIPTION FACTOR"/>
    <property type="match status" value="1"/>
</dbReference>
<dbReference type="InterPro" id="IPR036955">
    <property type="entry name" value="AP2/ERF_dom_sf"/>
</dbReference>
<dbReference type="PRINTS" id="PR00367">
    <property type="entry name" value="ETHRSPELEMNT"/>
</dbReference>
<feature type="region of interest" description="Disordered" evidence="6">
    <location>
        <begin position="227"/>
        <end position="266"/>
    </location>
</feature>
<gene>
    <name evidence="8" type="ORF">Cgig2_030515</name>
</gene>
<dbReference type="GO" id="GO:0009873">
    <property type="term" value="P:ethylene-activated signaling pathway"/>
    <property type="evidence" value="ECO:0007669"/>
    <property type="project" value="InterPro"/>
</dbReference>
<dbReference type="SMART" id="SM00380">
    <property type="entry name" value="AP2"/>
    <property type="match status" value="1"/>
</dbReference>
<dbReference type="AlphaFoldDB" id="A0A9Q1K076"/>
<evidence type="ECO:0000256" key="3">
    <source>
        <dbReference type="ARBA" id="ARBA00023125"/>
    </source>
</evidence>
<comment type="caution">
    <text evidence="8">The sequence shown here is derived from an EMBL/GenBank/DDBJ whole genome shotgun (WGS) entry which is preliminary data.</text>
</comment>
<dbReference type="GO" id="GO:0005634">
    <property type="term" value="C:nucleus"/>
    <property type="evidence" value="ECO:0007669"/>
    <property type="project" value="UniProtKB-SubCell"/>
</dbReference>
<keyword evidence="2" id="KW-0805">Transcription regulation</keyword>
<dbReference type="PANTHER" id="PTHR31190">
    <property type="entry name" value="DNA-BINDING DOMAIN"/>
    <property type="match status" value="1"/>
</dbReference>
<keyword evidence="9" id="KW-1185">Reference proteome</keyword>